<dbReference type="Proteomes" id="UP001222027">
    <property type="component" value="Unassembled WGS sequence"/>
</dbReference>
<proteinExistence type="predicted"/>
<name>A0AAV8R6J9_ENSVE</name>
<organism evidence="2 3">
    <name type="scientific">Ensete ventricosum</name>
    <name type="common">Abyssinian banana</name>
    <name type="synonym">Musa ensete</name>
    <dbReference type="NCBI Taxonomy" id="4639"/>
    <lineage>
        <taxon>Eukaryota</taxon>
        <taxon>Viridiplantae</taxon>
        <taxon>Streptophyta</taxon>
        <taxon>Embryophyta</taxon>
        <taxon>Tracheophyta</taxon>
        <taxon>Spermatophyta</taxon>
        <taxon>Magnoliopsida</taxon>
        <taxon>Liliopsida</taxon>
        <taxon>Zingiberales</taxon>
        <taxon>Musaceae</taxon>
        <taxon>Ensete</taxon>
    </lineage>
</organism>
<evidence type="ECO:0000256" key="1">
    <source>
        <dbReference type="SAM" id="MobiDB-lite"/>
    </source>
</evidence>
<dbReference type="AlphaFoldDB" id="A0AAV8R6J9"/>
<accession>A0AAV8R6J9</accession>
<evidence type="ECO:0000313" key="2">
    <source>
        <dbReference type="EMBL" id="KAJ8492461.1"/>
    </source>
</evidence>
<reference evidence="2 3" key="1">
    <citation type="submission" date="2022-12" db="EMBL/GenBank/DDBJ databases">
        <title>Chromosome-scale assembly of the Ensete ventricosum genome.</title>
        <authorList>
            <person name="Dussert Y."/>
            <person name="Stocks J."/>
            <person name="Wendawek A."/>
            <person name="Woldeyes F."/>
            <person name="Nichols R.A."/>
            <person name="Borrell J.S."/>
        </authorList>
    </citation>
    <scope>NUCLEOTIDE SEQUENCE [LARGE SCALE GENOMIC DNA]</scope>
    <source>
        <strain evidence="3">cv. Maze</strain>
        <tissue evidence="2">Seeds</tissue>
    </source>
</reference>
<protein>
    <submittedName>
        <fullName evidence="2">Uncharacterized protein</fullName>
    </submittedName>
</protein>
<evidence type="ECO:0000313" key="3">
    <source>
        <dbReference type="Proteomes" id="UP001222027"/>
    </source>
</evidence>
<feature type="region of interest" description="Disordered" evidence="1">
    <location>
        <begin position="100"/>
        <end position="126"/>
    </location>
</feature>
<sequence>MAGKKKGSNVVSDEEIVAFICWGCGNDQTQRRETLKVAAARDGLGYGGCEIRRRQRRLQRRQRQWLKAAVVVAEERSLGNEKQVLTMGCDRRLETVVPGRRLEREQGKEEEEDEGNDWGSRGQGTMTADVGQCWSGVGRRC</sequence>
<keyword evidence="3" id="KW-1185">Reference proteome</keyword>
<dbReference type="EMBL" id="JAQQAF010000004">
    <property type="protein sequence ID" value="KAJ8492461.1"/>
    <property type="molecule type" value="Genomic_DNA"/>
</dbReference>
<gene>
    <name evidence="2" type="ORF">OPV22_014182</name>
</gene>
<comment type="caution">
    <text evidence="2">The sequence shown here is derived from an EMBL/GenBank/DDBJ whole genome shotgun (WGS) entry which is preliminary data.</text>
</comment>